<evidence type="ECO:0000256" key="5">
    <source>
        <dbReference type="ARBA" id="ARBA00022989"/>
    </source>
</evidence>
<keyword evidence="3" id="KW-1003">Cell membrane</keyword>
<evidence type="ECO:0000256" key="6">
    <source>
        <dbReference type="ARBA" id="ARBA00023040"/>
    </source>
</evidence>
<dbReference type="Proteomes" id="UP000279307">
    <property type="component" value="Chromosome 8"/>
</dbReference>
<feature type="compositionally biased region" description="Polar residues" evidence="11">
    <location>
        <begin position="306"/>
        <end position="318"/>
    </location>
</feature>
<protein>
    <recommendedName>
        <fullName evidence="13">G-protein coupled receptors family 1 profile domain-containing protein</fullName>
    </recommendedName>
</protein>
<evidence type="ECO:0000256" key="12">
    <source>
        <dbReference type="SAM" id="Phobius"/>
    </source>
</evidence>
<organism evidence="14 15">
    <name type="scientific">Ooceraea biroi</name>
    <name type="common">Clonal raider ant</name>
    <name type="synonym">Cerapachys biroi</name>
    <dbReference type="NCBI Taxonomy" id="2015173"/>
    <lineage>
        <taxon>Eukaryota</taxon>
        <taxon>Metazoa</taxon>
        <taxon>Ecdysozoa</taxon>
        <taxon>Arthropoda</taxon>
        <taxon>Hexapoda</taxon>
        <taxon>Insecta</taxon>
        <taxon>Pterygota</taxon>
        <taxon>Neoptera</taxon>
        <taxon>Endopterygota</taxon>
        <taxon>Hymenoptera</taxon>
        <taxon>Apocrita</taxon>
        <taxon>Aculeata</taxon>
        <taxon>Formicoidea</taxon>
        <taxon>Formicidae</taxon>
        <taxon>Dorylinae</taxon>
        <taxon>Ooceraea</taxon>
    </lineage>
</organism>
<feature type="region of interest" description="Disordered" evidence="11">
    <location>
        <begin position="255"/>
        <end position="277"/>
    </location>
</feature>
<evidence type="ECO:0000313" key="14">
    <source>
        <dbReference type="EMBL" id="RLU19308.1"/>
    </source>
</evidence>
<feature type="transmembrane region" description="Helical" evidence="12">
    <location>
        <begin position="51"/>
        <end position="79"/>
    </location>
</feature>
<feature type="transmembrane region" description="Helical" evidence="12">
    <location>
        <begin position="91"/>
        <end position="111"/>
    </location>
</feature>
<keyword evidence="5 12" id="KW-1133">Transmembrane helix</keyword>
<evidence type="ECO:0000256" key="3">
    <source>
        <dbReference type="ARBA" id="ARBA00022475"/>
    </source>
</evidence>
<evidence type="ECO:0000256" key="2">
    <source>
        <dbReference type="ARBA" id="ARBA00010663"/>
    </source>
</evidence>
<dbReference type="AlphaFoldDB" id="A0A3L8DHI2"/>
<comment type="caution">
    <text evidence="14">The sequence shown here is derived from an EMBL/GenBank/DDBJ whole genome shotgun (WGS) entry which is preliminary data.</text>
</comment>
<evidence type="ECO:0000313" key="15">
    <source>
        <dbReference type="Proteomes" id="UP000279307"/>
    </source>
</evidence>
<dbReference type="CDD" id="cd15210">
    <property type="entry name" value="7tmA_GPR84-like"/>
    <property type="match status" value="1"/>
</dbReference>
<keyword evidence="6 10" id="KW-0297">G-protein coupled receptor</keyword>
<evidence type="ECO:0000256" key="11">
    <source>
        <dbReference type="SAM" id="MobiDB-lite"/>
    </source>
</evidence>
<accession>A0A3L8DHI2</accession>
<feature type="region of interest" description="Disordered" evidence="11">
    <location>
        <begin position="300"/>
        <end position="344"/>
    </location>
</feature>
<proteinExistence type="inferred from homology"/>
<dbReference type="InterPro" id="IPR000276">
    <property type="entry name" value="GPCR_Rhodpsn"/>
</dbReference>
<evidence type="ECO:0000256" key="7">
    <source>
        <dbReference type="ARBA" id="ARBA00023136"/>
    </source>
</evidence>
<dbReference type="InterPro" id="IPR017452">
    <property type="entry name" value="GPCR_Rhodpsn_7TM"/>
</dbReference>
<keyword evidence="7 12" id="KW-0472">Membrane</keyword>
<dbReference type="PANTHER" id="PTHR24228:SF74">
    <property type="entry name" value="G-PROTEIN COUPLED RECEPTORS FAMILY 1 PROFILE DOMAIN-CONTAINING PROTEIN"/>
    <property type="match status" value="1"/>
</dbReference>
<name>A0A3L8DHI2_OOCBI</name>
<dbReference type="PRINTS" id="PR00237">
    <property type="entry name" value="GPCRRHODOPSN"/>
</dbReference>
<evidence type="ECO:0000256" key="10">
    <source>
        <dbReference type="RuleBase" id="RU000688"/>
    </source>
</evidence>
<dbReference type="SUPFAM" id="SSF81321">
    <property type="entry name" value="Family A G protein-coupled receptor-like"/>
    <property type="match status" value="1"/>
</dbReference>
<comment type="similarity">
    <text evidence="2 10">Belongs to the G-protein coupled receptor 1 family.</text>
</comment>
<keyword evidence="4 10" id="KW-0812">Transmembrane</keyword>
<dbReference type="OrthoDB" id="10044919at2759"/>
<evidence type="ECO:0000256" key="8">
    <source>
        <dbReference type="ARBA" id="ARBA00023170"/>
    </source>
</evidence>
<dbReference type="Pfam" id="PF00001">
    <property type="entry name" value="7tm_1"/>
    <property type="match status" value="1"/>
</dbReference>
<feature type="compositionally biased region" description="Polar residues" evidence="11">
    <location>
        <begin position="261"/>
        <end position="273"/>
    </location>
</feature>
<reference evidence="14 15" key="1">
    <citation type="journal article" date="2018" name="Genome Res.">
        <title>The genomic architecture and molecular evolution of ant odorant receptors.</title>
        <authorList>
            <person name="McKenzie S.K."/>
            <person name="Kronauer D.J.C."/>
        </authorList>
    </citation>
    <scope>NUCLEOTIDE SEQUENCE [LARGE SCALE GENOMIC DNA]</scope>
    <source>
        <strain evidence="14">Clonal line C1</strain>
    </source>
</reference>
<evidence type="ECO:0000256" key="4">
    <source>
        <dbReference type="ARBA" id="ARBA00022692"/>
    </source>
</evidence>
<evidence type="ECO:0000256" key="9">
    <source>
        <dbReference type="ARBA" id="ARBA00023224"/>
    </source>
</evidence>
<comment type="subcellular location">
    <subcellularLocation>
        <location evidence="1">Cell membrane</location>
        <topology evidence="1">Multi-pass membrane protein</topology>
    </subcellularLocation>
</comment>
<evidence type="ECO:0000256" key="1">
    <source>
        <dbReference type="ARBA" id="ARBA00004651"/>
    </source>
</evidence>
<dbReference type="Gene3D" id="1.20.1070.10">
    <property type="entry name" value="Rhodopsin 7-helix transmembrane proteins"/>
    <property type="match status" value="2"/>
</dbReference>
<sequence length="568" mass="64075">MRQSFLFTKMLEYWWMASNESNGHNGSSDVGLEEVLQDPGSVILFVGYPRWLLYFAAACCILFMLVGIPGNLITVIALFRTKKLKNATAVFIMNLSISDLMFCCFNLPLATSTFWHSSWMYGPLLCRLFPLLRYGLVAVSLFSILAITINRYVMISHPRLYPTLYKTRYLIPMVLIIWIVAFGVLIVTWFEQWGHFGLDAAIGSCSILPDVKGRSPKEFLFFLAFLIPCLAIIVCYARIFYIVRETASKSRGRDKIINVEPTETSDQRSTSTRNQEEELSVLCTISSPTQPIFLRPDEEETDLELPSTSINEDTSCTKQPIHHEPDVDSATGSQLTESTSNVQGDPISANICLDRNSNSNFNSTLHSGLTEDISFVDEEADFAKTFQNRNQSKLQRKSSRNSCGRLGRLTSQASLIVELSQRIAGDDRLEPPEVAACSEISKQSATKKKARRRQSKFKSIGRMRNIGESVPRMSAKDRRLLQMILVIFASFLVCYLPITVAKLLQDAIDWRGLNIAGYILIYLTTCINPVIYVVMSSEYRSAYKYVLLCKGERSTNRKRKSPGLLMPG</sequence>
<feature type="transmembrane region" description="Helical" evidence="12">
    <location>
        <begin position="219"/>
        <end position="243"/>
    </location>
</feature>
<feature type="transmembrane region" description="Helical" evidence="12">
    <location>
        <begin position="480"/>
        <end position="503"/>
    </location>
</feature>
<feature type="transmembrane region" description="Helical" evidence="12">
    <location>
        <begin position="515"/>
        <end position="535"/>
    </location>
</feature>
<dbReference type="EMBL" id="QOIP01000008">
    <property type="protein sequence ID" value="RLU19308.1"/>
    <property type="molecule type" value="Genomic_DNA"/>
</dbReference>
<keyword evidence="9 10" id="KW-0807">Transducer</keyword>
<dbReference type="SMART" id="SM01381">
    <property type="entry name" value="7TM_GPCR_Srsx"/>
    <property type="match status" value="1"/>
</dbReference>
<dbReference type="GO" id="GO:0005886">
    <property type="term" value="C:plasma membrane"/>
    <property type="evidence" value="ECO:0007669"/>
    <property type="project" value="UniProtKB-SubCell"/>
</dbReference>
<feature type="transmembrane region" description="Helical" evidence="12">
    <location>
        <begin position="169"/>
        <end position="190"/>
    </location>
</feature>
<feature type="compositionally biased region" description="Polar residues" evidence="11">
    <location>
        <begin position="330"/>
        <end position="343"/>
    </location>
</feature>
<dbReference type="PROSITE" id="PS00237">
    <property type="entry name" value="G_PROTEIN_RECEP_F1_1"/>
    <property type="match status" value="1"/>
</dbReference>
<keyword evidence="8 10" id="KW-0675">Receptor</keyword>
<dbReference type="GO" id="GO:0004930">
    <property type="term" value="F:G protein-coupled receptor activity"/>
    <property type="evidence" value="ECO:0007669"/>
    <property type="project" value="UniProtKB-KW"/>
</dbReference>
<evidence type="ECO:0000259" key="13">
    <source>
        <dbReference type="PROSITE" id="PS50262"/>
    </source>
</evidence>
<dbReference type="PANTHER" id="PTHR24228">
    <property type="entry name" value="B2 BRADYKININ RECEPTOR/ANGIOTENSIN II RECEPTOR"/>
    <property type="match status" value="1"/>
</dbReference>
<dbReference type="PROSITE" id="PS50262">
    <property type="entry name" value="G_PROTEIN_RECEP_F1_2"/>
    <property type="match status" value="1"/>
</dbReference>
<feature type="domain" description="G-protein coupled receptors family 1 profile" evidence="13">
    <location>
        <begin position="70"/>
        <end position="532"/>
    </location>
</feature>
<feature type="transmembrane region" description="Helical" evidence="12">
    <location>
        <begin position="131"/>
        <end position="149"/>
    </location>
</feature>
<gene>
    <name evidence="14" type="ORF">DMN91_007865</name>
</gene>